<comment type="caution">
    <text evidence="1">The sequence shown here is derived from an EMBL/GenBank/DDBJ whole genome shotgun (WGS) entry which is preliminary data.</text>
</comment>
<protein>
    <recommendedName>
        <fullName evidence="3">START domain-containing protein</fullName>
    </recommendedName>
</protein>
<dbReference type="RefSeq" id="WP_147744880.1">
    <property type="nucleotide sequence ID" value="NZ_VRUR01000002.1"/>
</dbReference>
<evidence type="ECO:0008006" key="3">
    <source>
        <dbReference type="Google" id="ProtNLM"/>
    </source>
</evidence>
<accession>A0A5C8V4V7</accession>
<dbReference type="PROSITE" id="PS51257">
    <property type="entry name" value="PROKAR_LIPOPROTEIN"/>
    <property type="match status" value="1"/>
</dbReference>
<reference evidence="1 2" key="1">
    <citation type="submission" date="2019-08" db="EMBL/GenBank/DDBJ databases">
        <title>Professor.</title>
        <authorList>
            <person name="Park J.S."/>
        </authorList>
    </citation>
    <scope>NUCLEOTIDE SEQUENCE [LARGE SCALE GENOMIC DNA]</scope>
    <source>
        <strain evidence="1 2">176CP5-101</strain>
    </source>
</reference>
<gene>
    <name evidence="1" type="ORF">FVB32_16255</name>
</gene>
<name>A0A5C8V4V7_9FLAO</name>
<dbReference type="EMBL" id="VRUR01000002">
    <property type="protein sequence ID" value="TXN36109.1"/>
    <property type="molecule type" value="Genomic_DNA"/>
</dbReference>
<organism evidence="1 2">
    <name type="scientific">Flagellimonas hymeniacidonis</name>
    <dbReference type="NCBI Taxonomy" id="2603628"/>
    <lineage>
        <taxon>Bacteria</taxon>
        <taxon>Pseudomonadati</taxon>
        <taxon>Bacteroidota</taxon>
        <taxon>Flavobacteriia</taxon>
        <taxon>Flavobacteriales</taxon>
        <taxon>Flavobacteriaceae</taxon>
        <taxon>Flagellimonas</taxon>
    </lineage>
</organism>
<dbReference type="Gene3D" id="3.30.530.20">
    <property type="match status" value="1"/>
</dbReference>
<proteinExistence type="predicted"/>
<evidence type="ECO:0000313" key="1">
    <source>
        <dbReference type="EMBL" id="TXN36109.1"/>
    </source>
</evidence>
<dbReference type="SUPFAM" id="SSF55961">
    <property type="entry name" value="Bet v1-like"/>
    <property type="match status" value="1"/>
</dbReference>
<evidence type="ECO:0000313" key="2">
    <source>
        <dbReference type="Proteomes" id="UP000321456"/>
    </source>
</evidence>
<dbReference type="AlphaFoldDB" id="A0A5C8V4V7"/>
<sequence>MNNKSISTPCFNFVLFAMLIVISLQSCVSPRDASIREWEKHEWQLVKVDKNDEPTWTIYKRKLVGTNFLEYKIEGDIKSSPQACISAFRRDIHNQADNLKNKKYPTYEIVDESKDSLLTYAIHNEPFPFKDTEMSVRYHFSRDIESKVEEVKWKEAWDENSVPPLSKKLSRVQTFRGAWNFSPVSINHCKAVNIIQFNPKKMPNWLVQPMVANFLKKGLEDIREMTSE</sequence>
<keyword evidence="2" id="KW-1185">Reference proteome</keyword>
<dbReference type="InterPro" id="IPR023393">
    <property type="entry name" value="START-like_dom_sf"/>
</dbReference>
<dbReference type="Proteomes" id="UP000321456">
    <property type="component" value="Unassembled WGS sequence"/>
</dbReference>